<dbReference type="SUPFAM" id="SSF63707">
    <property type="entry name" value="Ganglioside M2 (gm2) activator"/>
    <property type="match status" value="1"/>
</dbReference>
<evidence type="ECO:0008006" key="3">
    <source>
        <dbReference type="Google" id="ProtNLM"/>
    </source>
</evidence>
<organism evidence="2">
    <name type="scientific">Homalodisca liturata</name>
    <dbReference type="NCBI Taxonomy" id="320908"/>
    <lineage>
        <taxon>Eukaryota</taxon>
        <taxon>Metazoa</taxon>
        <taxon>Ecdysozoa</taxon>
        <taxon>Arthropoda</taxon>
        <taxon>Hexapoda</taxon>
        <taxon>Insecta</taxon>
        <taxon>Pterygota</taxon>
        <taxon>Neoptera</taxon>
        <taxon>Paraneoptera</taxon>
        <taxon>Hemiptera</taxon>
        <taxon>Auchenorrhyncha</taxon>
        <taxon>Membracoidea</taxon>
        <taxon>Cicadellidae</taxon>
        <taxon>Cicadellinae</taxon>
        <taxon>Proconiini</taxon>
        <taxon>Homalodisca</taxon>
    </lineage>
</organism>
<protein>
    <recommendedName>
        <fullName evidence="3">MD-2-related lipid-recognition domain-containing protein</fullName>
    </recommendedName>
</protein>
<dbReference type="Gene3D" id="2.70.220.10">
    <property type="entry name" value="Ganglioside GM2 activator"/>
    <property type="match status" value="1"/>
</dbReference>
<gene>
    <name evidence="2" type="ORF">g.56252</name>
</gene>
<dbReference type="PANTHER" id="PTHR21112:SF0">
    <property type="entry name" value="CHEMOSENSORY PROTEIN A 29A-RELATED"/>
    <property type="match status" value="1"/>
</dbReference>
<keyword evidence="1" id="KW-0732">Signal</keyword>
<proteinExistence type="predicted"/>
<name>A0A1B6HL21_9HEMI</name>
<accession>A0A1B6HL21</accession>
<dbReference type="EMBL" id="GECU01032330">
    <property type="protein sequence ID" value="JAS75376.1"/>
    <property type="molecule type" value="Transcribed_RNA"/>
</dbReference>
<dbReference type="AlphaFoldDB" id="A0A1B6HL21"/>
<evidence type="ECO:0000256" key="1">
    <source>
        <dbReference type="ARBA" id="ARBA00022729"/>
    </source>
</evidence>
<reference evidence="2" key="1">
    <citation type="submission" date="2015-11" db="EMBL/GenBank/DDBJ databases">
        <title>De novo transcriptome assembly of four potential Pierce s Disease insect vectors from Arizona vineyards.</title>
        <authorList>
            <person name="Tassone E.E."/>
        </authorList>
    </citation>
    <scope>NUCLEOTIDE SEQUENCE</scope>
</reference>
<dbReference type="PANTHER" id="PTHR21112">
    <property type="entry name" value="CHEMOSENSORY PROTEIN A 29A-RELATED"/>
    <property type="match status" value="1"/>
</dbReference>
<evidence type="ECO:0000313" key="2">
    <source>
        <dbReference type="EMBL" id="JAS75376.1"/>
    </source>
</evidence>
<sequence>FRVHTNLKMTRITVIFIMCIASAFAKVKTFGPFHVKVFNVTDCGEDGPNIMHFDVKLQGYNDSSSILDANVKLPKGFGNDVQVSVDVDEWRNNVWVEKVYTFYFNQMCNGMKEFVKETFTQVTKHLKIEDKCPVASGTYTIKEFMLTLIPNVKEIKYGTYKCKLHAHQGTTPTGCLEATIETTPKNIK</sequence>
<dbReference type="InterPro" id="IPR036846">
    <property type="entry name" value="GM2-AP_sf"/>
</dbReference>
<feature type="non-terminal residue" evidence="2">
    <location>
        <position position="1"/>
    </location>
</feature>